<dbReference type="OrthoDB" id="1698889at2"/>
<evidence type="ECO:0000313" key="2">
    <source>
        <dbReference type="EMBL" id="KXB65774.1"/>
    </source>
</evidence>
<dbReference type="InterPro" id="IPR036192">
    <property type="entry name" value="Cell_div_ZapA-like_sf"/>
</dbReference>
<keyword evidence="1" id="KW-0175">Coiled coil</keyword>
<dbReference type="PATRIC" id="fig|755172.3.peg.1210"/>
<name>A0A134ADP3_9FIRM</name>
<sequence length="185" mass="21455">MESKRVQVEIAGMTFYVVGGDDADYVKGLADEANSRIKDVENNNYRLNDVQLYILSLLNALDDMHKLERSDQEAGALAGDREAMKEKLSEIENLKKHIAEKDERIESFNKRYESLKSELKAKEEEGKSLQKEIEELKHKSESFDEEIKSKDAAIQELEEKNYEAQMRLIDLNKEIYVLRGNHEEK</sequence>
<dbReference type="Proteomes" id="UP000070442">
    <property type="component" value="Unassembled WGS sequence"/>
</dbReference>
<evidence type="ECO:0000313" key="3">
    <source>
        <dbReference type="Proteomes" id="UP000070442"/>
    </source>
</evidence>
<comment type="caution">
    <text evidence="2">The sequence shown here is derived from an EMBL/GenBank/DDBJ whole genome shotgun (WGS) entry which is preliminary data.</text>
</comment>
<dbReference type="STRING" id="755172.HMPREF1863_01245"/>
<evidence type="ECO:0008006" key="4">
    <source>
        <dbReference type="Google" id="ProtNLM"/>
    </source>
</evidence>
<dbReference type="RefSeq" id="WP_068368427.1">
    <property type="nucleotide sequence ID" value="NZ_CAIJCT010000007.1"/>
</dbReference>
<proteinExistence type="predicted"/>
<gene>
    <name evidence="2" type="ORF">HMPREF1863_01245</name>
</gene>
<keyword evidence="3" id="KW-1185">Reference proteome</keyword>
<dbReference type="AlphaFoldDB" id="A0A134ADP3"/>
<reference evidence="3" key="1">
    <citation type="submission" date="2016-01" db="EMBL/GenBank/DDBJ databases">
        <authorList>
            <person name="Mitreva M."/>
            <person name="Pepin K.H."/>
            <person name="Mihindukulasuriya K.A."/>
            <person name="Fulton R."/>
            <person name="Fronick C."/>
            <person name="O'Laughlin M."/>
            <person name="Miner T."/>
            <person name="Herter B."/>
            <person name="Rosa B.A."/>
            <person name="Cordes M."/>
            <person name="Tomlinson C."/>
            <person name="Wollam A."/>
            <person name="Palsikar V.B."/>
            <person name="Mardis E.R."/>
            <person name="Wilson R.K."/>
        </authorList>
    </citation>
    <scope>NUCLEOTIDE SEQUENCE [LARGE SCALE GENOMIC DNA]</scope>
    <source>
        <strain evidence="3">DNF00729</strain>
    </source>
</reference>
<dbReference type="EMBL" id="LSDG01000039">
    <property type="protein sequence ID" value="KXB65774.1"/>
    <property type="molecule type" value="Genomic_DNA"/>
</dbReference>
<dbReference type="SUPFAM" id="SSF102829">
    <property type="entry name" value="Cell division protein ZapA-like"/>
    <property type="match status" value="1"/>
</dbReference>
<dbReference type="InterPro" id="IPR053712">
    <property type="entry name" value="Bac_CellDiv_Activator"/>
</dbReference>
<protein>
    <recommendedName>
        <fullName evidence="4">Cell division protein ZapA</fullName>
    </recommendedName>
</protein>
<organism evidence="2 3">
    <name type="scientific">Aedoeadaptatus coxii</name>
    <dbReference type="NCBI Taxonomy" id="755172"/>
    <lineage>
        <taxon>Bacteria</taxon>
        <taxon>Bacillati</taxon>
        <taxon>Bacillota</taxon>
        <taxon>Tissierellia</taxon>
        <taxon>Tissierellales</taxon>
        <taxon>Peptoniphilaceae</taxon>
        <taxon>Aedoeadaptatus</taxon>
    </lineage>
</organism>
<feature type="coiled-coil region" evidence="1">
    <location>
        <begin position="81"/>
        <end position="174"/>
    </location>
</feature>
<accession>A0A134ADP3</accession>
<dbReference type="Gene3D" id="6.10.250.790">
    <property type="match status" value="1"/>
</dbReference>
<evidence type="ECO:0000256" key="1">
    <source>
        <dbReference type="SAM" id="Coils"/>
    </source>
</evidence>